<evidence type="ECO:0000313" key="5">
    <source>
        <dbReference type="Proteomes" id="UP000518878"/>
    </source>
</evidence>
<dbReference type="SMART" id="SM00448">
    <property type="entry name" value="REC"/>
    <property type="match status" value="1"/>
</dbReference>
<feature type="domain" description="Response regulatory" evidence="3">
    <location>
        <begin position="21"/>
        <end position="135"/>
    </location>
</feature>
<dbReference type="PANTHER" id="PTHR44591:SF25">
    <property type="entry name" value="CHEMOTAXIS TWO-COMPONENT RESPONSE REGULATOR"/>
    <property type="match status" value="1"/>
</dbReference>
<dbReference type="PANTHER" id="PTHR44591">
    <property type="entry name" value="STRESS RESPONSE REGULATOR PROTEIN 1"/>
    <property type="match status" value="1"/>
</dbReference>
<sequence>MVAAAASAGAGRGCVVTANRIVAIVDDDEAVRTATVSLVRSLGHEVRSFASAEDFLRHDDDGVVDCLVTDVHMPGIDGATLHRRLIERGRTYPVVFVTGYPDDAMRDSVMAAGAFCYLGKPYSGDELVECLERALDRR</sequence>
<dbReference type="PROSITE" id="PS50110">
    <property type="entry name" value="RESPONSE_REGULATORY"/>
    <property type="match status" value="1"/>
</dbReference>
<dbReference type="GO" id="GO:0000160">
    <property type="term" value="P:phosphorelay signal transduction system"/>
    <property type="evidence" value="ECO:0007669"/>
    <property type="project" value="InterPro"/>
</dbReference>
<accession>A0A7X5QXF6</accession>
<keyword evidence="5" id="KW-1185">Reference proteome</keyword>
<dbReference type="EMBL" id="JAAQTL010000002">
    <property type="protein sequence ID" value="NID17203.1"/>
    <property type="molecule type" value="Genomic_DNA"/>
</dbReference>
<comment type="caution">
    <text evidence="4">The sequence shown here is derived from an EMBL/GenBank/DDBJ whole genome shotgun (WGS) entry which is preliminary data.</text>
</comment>
<dbReference type="AlphaFoldDB" id="A0A7X5QXF6"/>
<dbReference type="Gene3D" id="3.40.50.2300">
    <property type="match status" value="1"/>
</dbReference>
<evidence type="ECO:0000256" key="1">
    <source>
        <dbReference type="ARBA" id="ARBA00022553"/>
    </source>
</evidence>
<gene>
    <name evidence="4" type="ORF">HBF32_17125</name>
</gene>
<evidence type="ECO:0000256" key="2">
    <source>
        <dbReference type="PROSITE-ProRule" id="PRU00169"/>
    </source>
</evidence>
<evidence type="ECO:0000259" key="3">
    <source>
        <dbReference type="PROSITE" id="PS50110"/>
    </source>
</evidence>
<organism evidence="4 5">
    <name type="scientific">Luteibacter yeojuensis</name>
    <dbReference type="NCBI Taxonomy" id="345309"/>
    <lineage>
        <taxon>Bacteria</taxon>
        <taxon>Pseudomonadati</taxon>
        <taxon>Pseudomonadota</taxon>
        <taxon>Gammaproteobacteria</taxon>
        <taxon>Lysobacterales</taxon>
        <taxon>Rhodanobacteraceae</taxon>
        <taxon>Luteibacter</taxon>
    </lineage>
</organism>
<reference evidence="4 5" key="1">
    <citation type="journal article" date="2006" name="Int. J. Syst. Evol. Microbiol.">
        <title>Dyella yeojuensis sp. nov., isolated from greenhouse soil in Korea.</title>
        <authorList>
            <person name="Kim B.Y."/>
            <person name="Weon H.Y."/>
            <person name="Lee K.H."/>
            <person name="Seok S.J."/>
            <person name="Kwon S.W."/>
            <person name="Go S.J."/>
            <person name="Stackebrandt E."/>
        </authorList>
    </citation>
    <scope>NUCLEOTIDE SEQUENCE [LARGE SCALE GENOMIC DNA]</scope>
    <source>
        <strain evidence="4 5">DSM 17673</strain>
    </source>
</reference>
<dbReference type="Proteomes" id="UP000518878">
    <property type="component" value="Unassembled WGS sequence"/>
</dbReference>
<dbReference type="Pfam" id="PF00072">
    <property type="entry name" value="Response_reg"/>
    <property type="match status" value="1"/>
</dbReference>
<dbReference type="InterPro" id="IPR050595">
    <property type="entry name" value="Bact_response_regulator"/>
</dbReference>
<dbReference type="InterPro" id="IPR001789">
    <property type="entry name" value="Sig_transdc_resp-reg_receiver"/>
</dbReference>
<evidence type="ECO:0000313" key="4">
    <source>
        <dbReference type="EMBL" id="NID17203.1"/>
    </source>
</evidence>
<name>A0A7X5QXF6_9GAMM</name>
<dbReference type="InterPro" id="IPR011006">
    <property type="entry name" value="CheY-like_superfamily"/>
</dbReference>
<protein>
    <submittedName>
        <fullName evidence="4">Response regulator</fullName>
    </submittedName>
</protein>
<keyword evidence="1 2" id="KW-0597">Phosphoprotein</keyword>
<feature type="modified residue" description="4-aspartylphosphate" evidence="2">
    <location>
        <position position="70"/>
    </location>
</feature>
<dbReference type="SUPFAM" id="SSF52172">
    <property type="entry name" value="CheY-like"/>
    <property type="match status" value="1"/>
</dbReference>
<proteinExistence type="predicted"/>